<sequence length="173" mass="20140">MPGTNEIDQLEYGQWISLKKVEVLPLDIDYYWSAYDDYFAYLSALSGRTDVQKEIGFGKPDNSPGAIVSFNFEGMRVYDRLVMNDRVNHVWKLDISQATELFTLYQVTTLAKKVDNGTEVTVLVEFVLQSEKREEREEALNTFKKYFGLRSSELQNFLKTRDGDKYYELPQTN</sequence>
<reference evidence="1 2" key="1">
    <citation type="submission" date="2012-05" db="EMBL/GenBank/DDBJ databases">
        <title>Finished chromosome of genome of Chamaesiphon sp. PCC 6605.</title>
        <authorList>
            <consortium name="US DOE Joint Genome Institute"/>
            <person name="Gugger M."/>
            <person name="Coursin T."/>
            <person name="Rippka R."/>
            <person name="Tandeau De Marsac N."/>
            <person name="Huntemann M."/>
            <person name="Wei C.-L."/>
            <person name="Han J."/>
            <person name="Detter J.C."/>
            <person name="Han C."/>
            <person name="Tapia R."/>
            <person name="Chen A."/>
            <person name="Kyrpides N."/>
            <person name="Mavromatis K."/>
            <person name="Markowitz V."/>
            <person name="Szeto E."/>
            <person name="Ivanova N."/>
            <person name="Pagani I."/>
            <person name="Pati A."/>
            <person name="Goodwin L."/>
            <person name="Nordberg H.P."/>
            <person name="Cantor M.N."/>
            <person name="Hua S.X."/>
            <person name="Woyke T."/>
            <person name="Kerfeld C.A."/>
        </authorList>
    </citation>
    <scope>NUCLEOTIDE SEQUENCE [LARGE SCALE GENOMIC DNA]</scope>
    <source>
        <strain evidence="2">ATCC 27169 / PCC 6605</strain>
    </source>
</reference>
<protein>
    <submittedName>
        <fullName evidence="1">Uncharacterized protein</fullName>
    </submittedName>
</protein>
<dbReference type="InterPro" id="IPR023393">
    <property type="entry name" value="START-like_dom_sf"/>
</dbReference>
<keyword evidence="2" id="KW-1185">Reference proteome</keyword>
<name>K9UD81_CHAP6</name>
<dbReference type="STRING" id="1173020.Cha6605_1433"/>
<dbReference type="Proteomes" id="UP000010366">
    <property type="component" value="Chromosome"/>
</dbReference>
<dbReference type="AlphaFoldDB" id="K9UD81"/>
<accession>K9UD81</accession>
<dbReference type="KEGG" id="cmp:Cha6605_1433"/>
<evidence type="ECO:0000313" key="2">
    <source>
        <dbReference type="Proteomes" id="UP000010366"/>
    </source>
</evidence>
<organism evidence="1 2">
    <name type="scientific">Chamaesiphon minutus (strain ATCC 27169 / PCC 6605)</name>
    <dbReference type="NCBI Taxonomy" id="1173020"/>
    <lineage>
        <taxon>Bacteria</taxon>
        <taxon>Bacillati</taxon>
        <taxon>Cyanobacteriota</taxon>
        <taxon>Cyanophyceae</taxon>
        <taxon>Gomontiellales</taxon>
        <taxon>Chamaesiphonaceae</taxon>
        <taxon>Chamaesiphon</taxon>
    </lineage>
</organism>
<dbReference type="Gene3D" id="3.30.530.20">
    <property type="match status" value="1"/>
</dbReference>
<dbReference type="HOGENOM" id="CLU_1544869_0_0_3"/>
<evidence type="ECO:0000313" key="1">
    <source>
        <dbReference type="EMBL" id="AFY92608.1"/>
    </source>
</evidence>
<gene>
    <name evidence="1" type="ORF">Cha6605_1433</name>
</gene>
<dbReference type="EMBL" id="CP003600">
    <property type="protein sequence ID" value="AFY92608.1"/>
    <property type="molecule type" value="Genomic_DNA"/>
</dbReference>
<proteinExistence type="predicted"/>
<dbReference type="eggNOG" id="ENOG503340K">
    <property type="taxonomic scope" value="Bacteria"/>
</dbReference>